<dbReference type="EMBL" id="DVMM01000209">
    <property type="protein sequence ID" value="HIU30495.1"/>
    <property type="molecule type" value="Genomic_DNA"/>
</dbReference>
<organism evidence="2 3">
    <name type="scientific">Candidatus Egerieisoma faecipullorum</name>
    <dbReference type="NCBI Taxonomy" id="2840963"/>
    <lineage>
        <taxon>Bacteria</taxon>
        <taxon>Bacillati</taxon>
        <taxon>Bacillota</taxon>
        <taxon>Clostridia</taxon>
        <taxon>Eubacteriales</taxon>
        <taxon>Clostridiaceae</taxon>
        <taxon>Clostridiaceae incertae sedis</taxon>
        <taxon>Candidatus Egerieisoma</taxon>
    </lineage>
</organism>
<dbReference type="Proteomes" id="UP000824089">
    <property type="component" value="Unassembled WGS sequence"/>
</dbReference>
<evidence type="ECO:0000313" key="3">
    <source>
        <dbReference type="Proteomes" id="UP000824089"/>
    </source>
</evidence>
<accession>A0A9D1IBF3</accession>
<feature type="signal peptide" evidence="1">
    <location>
        <begin position="1"/>
        <end position="28"/>
    </location>
</feature>
<reference evidence="2" key="2">
    <citation type="journal article" date="2021" name="PeerJ">
        <title>Extensive microbial diversity within the chicken gut microbiome revealed by metagenomics and culture.</title>
        <authorList>
            <person name="Gilroy R."/>
            <person name="Ravi A."/>
            <person name="Getino M."/>
            <person name="Pursley I."/>
            <person name="Horton D.L."/>
            <person name="Alikhan N.F."/>
            <person name="Baker D."/>
            <person name="Gharbi K."/>
            <person name="Hall N."/>
            <person name="Watson M."/>
            <person name="Adriaenssens E.M."/>
            <person name="Foster-Nyarko E."/>
            <person name="Jarju S."/>
            <person name="Secka A."/>
            <person name="Antonio M."/>
            <person name="Oren A."/>
            <person name="Chaudhuri R.R."/>
            <person name="La Ragione R."/>
            <person name="Hildebrand F."/>
            <person name="Pallen M.J."/>
        </authorList>
    </citation>
    <scope>NUCLEOTIDE SEQUENCE</scope>
    <source>
        <strain evidence="2">CHK195-4489</strain>
    </source>
</reference>
<gene>
    <name evidence="2" type="ORF">IAD50_09410</name>
</gene>
<dbReference type="AlphaFoldDB" id="A0A9D1IBF3"/>
<keyword evidence="1" id="KW-0732">Signal</keyword>
<evidence type="ECO:0000256" key="1">
    <source>
        <dbReference type="SAM" id="SignalP"/>
    </source>
</evidence>
<dbReference type="PROSITE" id="PS51257">
    <property type="entry name" value="PROKAR_LIPOPROTEIN"/>
    <property type="match status" value="1"/>
</dbReference>
<sequence length="166" mass="19065">MRKTHRLGLILCCAVLLLGLCSCSTVLSEPEEKEFSKEGATITLTDDFVEKDLVSQTAYYESMDSIVVMLKEEFTLFEEAGYEDMTLSEYADLVIEANSLSAERKEEEGLTCFTYEKEQNGKNFEYYATVFKGPDAYWLIQFACETENFDDFLPDFQKWANSVTFE</sequence>
<reference evidence="2" key="1">
    <citation type="submission" date="2020-10" db="EMBL/GenBank/DDBJ databases">
        <authorList>
            <person name="Gilroy R."/>
        </authorList>
    </citation>
    <scope>NUCLEOTIDE SEQUENCE</scope>
    <source>
        <strain evidence="2">CHK195-4489</strain>
    </source>
</reference>
<evidence type="ECO:0000313" key="2">
    <source>
        <dbReference type="EMBL" id="HIU30495.1"/>
    </source>
</evidence>
<proteinExistence type="predicted"/>
<evidence type="ECO:0008006" key="4">
    <source>
        <dbReference type="Google" id="ProtNLM"/>
    </source>
</evidence>
<name>A0A9D1IBF3_9CLOT</name>
<feature type="chain" id="PRO_5038559493" description="Lipoprotein" evidence="1">
    <location>
        <begin position="29"/>
        <end position="166"/>
    </location>
</feature>
<comment type="caution">
    <text evidence="2">The sequence shown here is derived from an EMBL/GenBank/DDBJ whole genome shotgun (WGS) entry which is preliminary data.</text>
</comment>
<protein>
    <recommendedName>
        <fullName evidence="4">Lipoprotein</fullName>
    </recommendedName>
</protein>